<feature type="region of interest" description="Disordered" evidence="6">
    <location>
        <begin position="84"/>
        <end position="104"/>
    </location>
</feature>
<dbReference type="Pfam" id="PF03171">
    <property type="entry name" value="2OG-FeII_Oxy"/>
    <property type="match status" value="1"/>
</dbReference>
<feature type="domain" description="Fe2OG dioxygenase" evidence="9">
    <location>
        <begin position="445"/>
        <end position="546"/>
    </location>
</feature>
<dbReference type="SUPFAM" id="SSF57756">
    <property type="entry name" value="Retrovirus zinc finger-like domains"/>
    <property type="match status" value="3"/>
</dbReference>
<reference evidence="10 11" key="1">
    <citation type="submission" date="2019-04" db="EMBL/GenBank/DDBJ databases">
        <title>An improved genome assembly and genetic linkage map for asparagus bean, Vigna unguiculata ssp. sesquipedialis.</title>
        <authorList>
            <person name="Xia Q."/>
            <person name="Zhang R."/>
            <person name="Dong Y."/>
        </authorList>
    </citation>
    <scope>NUCLEOTIDE SEQUENCE [LARGE SCALE GENOMIC DNA]</scope>
    <source>
        <tissue evidence="10">Leaf</tissue>
    </source>
</reference>
<evidence type="ECO:0000256" key="7">
    <source>
        <dbReference type="SAM" id="Phobius"/>
    </source>
</evidence>
<comment type="similarity">
    <text evidence="1">Belongs to the iron/ascorbate-dependent oxidoreductase family.</text>
</comment>
<dbReference type="PROSITE" id="PS50158">
    <property type="entry name" value="ZF_CCHC"/>
    <property type="match status" value="5"/>
</dbReference>
<dbReference type="InterPro" id="IPR050295">
    <property type="entry name" value="Plant_2OG-oxidoreductases"/>
</dbReference>
<keyword evidence="7" id="KW-0812">Transmembrane</keyword>
<dbReference type="EMBL" id="CP039355">
    <property type="protein sequence ID" value="QCE16855.1"/>
    <property type="molecule type" value="Genomic_DNA"/>
</dbReference>
<dbReference type="GO" id="GO:0008270">
    <property type="term" value="F:zinc ion binding"/>
    <property type="evidence" value="ECO:0007669"/>
    <property type="project" value="UniProtKB-KW"/>
</dbReference>
<protein>
    <submittedName>
        <fullName evidence="10">Flavonol synthase</fullName>
    </submittedName>
</protein>
<sequence length="593" mass="66695">MLCWEYIICEKHVNIMKNGDQGLAINFLVLSAVVGGLPWLVGLRMILDVGCDMDRKEAVAGGVGCGGGGFADQLWLRVGKKKGENEFRQPQQEPEQKQEPNGPRDNLCKNCKRPGHYARECPNVAICHNCGLPGHIASECTTKSLCWNCKEPGHMASNCPNEGICHTCDRSGGAGGGAARGGGGGGGYRDVICRNCQQLGHMSRDCMGPLMICHNCGGRGHLAYECPSGRFMDRYPRRTLPVMAESGVVEIAGTPVQELVLNRENVPKNYIYEEGGSGFRDALLPSQDDDIPVIDLHRLSSPSTAQQELVKLHNALHSWGCFQAINHGMESTFLDKVREVSMQFFQLPKEEKKKCAREPNDIEGYGNDTIYSKKQRLDWTDRVYLKVLPEDQRQFKFWPQSPNDFRSTVVRYTESLRLLSEVILKAMAKSLNLEENCFLNEIGERSNMFLRFNYYPPCPMPDHVLGTKPHADGSTITFLLQDKEVEGLQVLKDDQWFKVPIIPDALLINVGDQIEILSNGIFRSPVHRVVINKEKERLTAAMFCIPDPEKVIKPLDKLVDESRPILYRPVKNYVEIYFQYYQQGKRPMEASKI</sequence>
<evidence type="ECO:0000256" key="4">
    <source>
        <dbReference type="ARBA" id="ARBA00023004"/>
    </source>
</evidence>
<dbReference type="PANTHER" id="PTHR47991">
    <property type="entry name" value="OXOGLUTARATE/IRON-DEPENDENT DIOXYGENASE"/>
    <property type="match status" value="1"/>
</dbReference>
<dbReference type="PROSITE" id="PS51471">
    <property type="entry name" value="FE2OG_OXY"/>
    <property type="match status" value="1"/>
</dbReference>
<feature type="domain" description="CCHC-type" evidence="8">
    <location>
        <begin position="146"/>
        <end position="161"/>
    </location>
</feature>
<keyword evidence="5" id="KW-0863">Zinc-finger</keyword>
<proteinExistence type="inferred from homology"/>
<feature type="transmembrane region" description="Helical" evidence="7">
    <location>
        <begin position="23"/>
        <end position="47"/>
    </location>
</feature>
<keyword evidence="4" id="KW-0408">Iron</keyword>
<name>A0A4D6NWR4_VIGUN</name>
<evidence type="ECO:0000256" key="2">
    <source>
        <dbReference type="ARBA" id="ARBA00022723"/>
    </source>
</evidence>
<keyword evidence="7" id="KW-0472">Membrane</keyword>
<evidence type="ECO:0000313" key="10">
    <source>
        <dbReference type="EMBL" id="QCE16855.1"/>
    </source>
</evidence>
<keyword evidence="2" id="KW-0479">Metal-binding</keyword>
<dbReference type="GO" id="GO:0031418">
    <property type="term" value="F:L-ascorbic acid binding"/>
    <property type="evidence" value="ECO:0007669"/>
    <property type="project" value="UniProtKB-KW"/>
</dbReference>
<dbReference type="SMART" id="SM00343">
    <property type="entry name" value="ZnF_C2HC"/>
    <property type="match status" value="5"/>
</dbReference>
<keyword evidence="5" id="KW-0862">Zinc</keyword>
<dbReference type="GO" id="GO:0003676">
    <property type="term" value="F:nucleic acid binding"/>
    <property type="evidence" value="ECO:0007669"/>
    <property type="project" value="InterPro"/>
</dbReference>
<dbReference type="InterPro" id="IPR027443">
    <property type="entry name" value="IPNS-like_sf"/>
</dbReference>
<evidence type="ECO:0000313" key="11">
    <source>
        <dbReference type="Proteomes" id="UP000501690"/>
    </source>
</evidence>
<evidence type="ECO:0000256" key="5">
    <source>
        <dbReference type="PROSITE-ProRule" id="PRU00047"/>
    </source>
</evidence>
<feature type="domain" description="CCHC-type" evidence="8">
    <location>
        <begin position="108"/>
        <end position="123"/>
    </location>
</feature>
<feature type="domain" description="CCHC-type" evidence="8">
    <location>
        <begin position="127"/>
        <end position="140"/>
    </location>
</feature>
<feature type="domain" description="CCHC-type" evidence="8">
    <location>
        <begin position="213"/>
        <end position="228"/>
    </location>
</feature>
<dbReference type="Gene3D" id="2.60.120.330">
    <property type="entry name" value="B-lactam Antibiotic, Isopenicillin N Synthase, Chain"/>
    <property type="match status" value="1"/>
</dbReference>
<keyword evidence="7" id="KW-1133">Transmembrane helix</keyword>
<dbReference type="Pfam" id="PF14226">
    <property type="entry name" value="DIOX_N"/>
    <property type="match status" value="1"/>
</dbReference>
<dbReference type="Gene3D" id="4.10.60.10">
    <property type="entry name" value="Zinc finger, CCHC-type"/>
    <property type="match status" value="3"/>
</dbReference>
<dbReference type="Proteomes" id="UP000501690">
    <property type="component" value="Linkage Group LG11"/>
</dbReference>
<dbReference type="Pfam" id="PF00098">
    <property type="entry name" value="zf-CCHC"/>
    <property type="match status" value="5"/>
</dbReference>
<keyword evidence="11" id="KW-1185">Reference proteome</keyword>
<evidence type="ECO:0000256" key="6">
    <source>
        <dbReference type="SAM" id="MobiDB-lite"/>
    </source>
</evidence>
<dbReference type="InterPro" id="IPR001878">
    <property type="entry name" value="Znf_CCHC"/>
</dbReference>
<dbReference type="FunFam" id="2.60.120.330:FF:000018">
    <property type="entry name" value="2-oxoglutarate (2OG) and Fe(II)-dependent oxygenase superfamily protein"/>
    <property type="match status" value="1"/>
</dbReference>
<evidence type="ECO:0000256" key="3">
    <source>
        <dbReference type="ARBA" id="ARBA00022896"/>
    </source>
</evidence>
<keyword evidence="3" id="KW-0847">Vitamin C</keyword>
<dbReference type="InterPro" id="IPR026992">
    <property type="entry name" value="DIOX_N"/>
</dbReference>
<evidence type="ECO:0000256" key="1">
    <source>
        <dbReference type="ARBA" id="ARBA00008056"/>
    </source>
</evidence>
<dbReference type="InterPro" id="IPR005123">
    <property type="entry name" value="Oxoglu/Fe-dep_dioxygenase_dom"/>
</dbReference>
<dbReference type="InterPro" id="IPR044861">
    <property type="entry name" value="IPNS-like_FE2OG_OXY"/>
</dbReference>
<evidence type="ECO:0000259" key="9">
    <source>
        <dbReference type="PROSITE" id="PS51471"/>
    </source>
</evidence>
<feature type="domain" description="CCHC-type" evidence="8">
    <location>
        <begin position="193"/>
        <end position="206"/>
    </location>
</feature>
<accession>A0A4D6NWR4</accession>
<dbReference type="AlphaFoldDB" id="A0A4D6NWR4"/>
<evidence type="ECO:0000259" key="8">
    <source>
        <dbReference type="PROSITE" id="PS50158"/>
    </source>
</evidence>
<gene>
    <name evidence="10" type="ORF">DEO72_LG11g3874</name>
</gene>
<organism evidence="10 11">
    <name type="scientific">Vigna unguiculata</name>
    <name type="common">Cowpea</name>
    <dbReference type="NCBI Taxonomy" id="3917"/>
    <lineage>
        <taxon>Eukaryota</taxon>
        <taxon>Viridiplantae</taxon>
        <taxon>Streptophyta</taxon>
        <taxon>Embryophyta</taxon>
        <taxon>Tracheophyta</taxon>
        <taxon>Spermatophyta</taxon>
        <taxon>Magnoliopsida</taxon>
        <taxon>eudicotyledons</taxon>
        <taxon>Gunneridae</taxon>
        <taxon>Pentapetalae</taxon>
        <taxon>rosids</taxon>
        <taxon>fabids</taxon>
        <taxon>Fabales</taxon>
        <taxon>Fabaceae</taxon>
        <taxon>Papilionoideae</taxon>
        <taxon>50 kb inversion clade</taxon>
        <taxon>NPAAA clade</taxon>
        <taxon>indigoferoid/millettioid clade</taxon>
        <taxon>Phaseoleae</taxon>
        <taxon>Vigna</taxon>
    </lineage>
</organism>
<dbReference type="InterPro" id="IPR036875">
    <property type="entry name" value="Znf_CCHC_sf"/>
</dbReference>
<dbReference type="SUPFAM" id="SSF51197">
    <property type="entry name" value="Clavaminate synthase-like"/>
    <property type="match status" value="1"/>
</dbReference>